<sequence length="198" mass="22844">EQKKNTSEESLSENNEPNLLEEKYYATQLKKAFDDLMDLHSLLDKNFISYLTTFVISFTVSVVFSVADKDSMASLSSKILSISISGIGSLLILFANIVLLKDLFTRNKLDNEQANKPDTVDKLNKEEQANKPDIKIIKLFREFATLYEKNLEYNREVIRDIMKSKSNSKRKVTFEVEDYVKVPVPKIDRSNTERKFTL</sequence>
<dbReference type="Proteomes" id="UP000789920">
    <property type="component" value="Unassembled WGS sequence"/>
</dbReference>
<feature type="non-terminal residue" evidence="1">
    <location>
        <position position="198"/>
    </location>
</feature>
<evidence type="ECO:0000313" key="1">
    <source>
        <dbReference type="EMBL" id="CAG8812142.1"/>
    </source>
</evidence>
<organism evidence="1 2">
    <name type="scientific">Racocetra persica</name>
    <dbReference type="NCBI Taxonomy" id="160502"/>
    <lineage>
        <taxon>Eukaryota</taxon>
        <taxon>Fungi</taxon>
        <taxon>Fungi incertae sedis</taxon>
        <taxon>Mucoromycota</taxon>
        <taxon>Glomeromycotina</taxon>
        <taxon>Glomeromycetes</taxon>
        <taxon>Diversisporales</taxon>
        <taxon>Gigasporaceae</taxon>
        <taxon>Racocetra</taxon>
    </lineage>
</organism>
<accession>A0ACA9RW85</accession>
<proteinExistence type="predicted"/>
<reference evidence="1" key="1">
    <citation type="submission" date="2021-06" db="EMBL/GenBank/DDBJ databases">
        <authorList>
            <person name="Kallberg Y."/>
            <person name="Tangrot J."/>
            <person name="Rosling A."/>
        </authorList>
    </citation>
    <scope>NUCLEOTIDE SEQUENCE</scope>
    <source>
        <strain evidence="1">MA461A</strain>
    </source>
</reference>
<gene>
    <name evidence="1" type="ORF">RPERSI_LOCUS23465</name>
</gene>
<keyword evidence="2" id="KW-1185">Reference proteome</keyword>
<comment type="caution">
    <text evidence="1">The sequence shown here is derived from an EMBL/GenBank/DDBJ whole genome shotgun (WGS) entry which is preliminary data.</text>
</comment>
<evidence type="ECO:0000313" key="2">
    <source>
        <dbReference type="Proteomes" id="UP000789920"/>
    </source>
</evidence>
<protein>
    <submittedName>
        <fullName evidence="1">23269_t:CDS:1</fullName>
    </submittedName>
</protein>
<feature type="non-terminal residue" evidence="1">
    <location>
        <position position="1"/>
    </location>
</feature>
<dbReference type="EMBL" id="CAJVQC010073280">
    <property type="protein sequence ID" value="CAG8812142.1"/>
    <property type="molecule type" value="Genomic_DNA"/>
</dbReference>
<name>A0ACA9RW85_9GLOM</name>